<dbReference type="InterPro" id="IPR023214">
    <property type="entry name" value="HAD_sf"/>
</dbReference>
<dbReference type="Gene3D" id="3.40.1110.10">
    <property type="entry name" value="Calcium-transporting ATPase, cytoplasmic domain N"/>
    <property type="match status" value="1"/>
</dbReference>
<dbReference type="Pfam" id="PF04945">
    <property type="entry name" value="YHS"/>
    <property type="match status" value="1"/>
</dbReference>
<feature type="region of interest" description="Disordered" evidence="11">
    <location>
        <begin position="1"/>
        <end position="20"/>
    </location>
</feature>
<protein>
    <submittedName>
        <fullName evidence="13">Heavy metal translocating P-type ATPase</fullName>
    </submittedName>
</protein>
<dbReference type="InterPro" id="IPR008250">
    <property type="entry name" value="ATPase_P-typ_transduc_dom_A_sf"/>
</dbReference>
<dbReference type="NCBIfam" id="TIGR01494">
    <property type="entry name" value="ATPase_P-type"/>
    <property type="match status" value="1"/>
</dbReference>
<dbReference type="InterPro" id="IPR009078">
    <property type="entry name" value="Ferritin-like_SF"/>
</dbReference>
<evidence type="ECO:0000256" key="4">
    <source>
        <dbReference type="ARBA" id="ARBA00022723"/>
    </source>
</evidence>
<accession>A0ABU6JI61</accession>
<evidence type="ECO:0000313" key="13">
    <source>
        <dbReference type="EMBL" id="MEC4722877.1"/>
    </source>
</evidence>
<keyword evidence="8 10" id="KW-1133">Transmembrane helix</keyword>
<dbReference type="CDD" id="cd02094">
    <property type="entry name" value="P-type_ATPase_Cu-like"/>
    <property type="match status" value="1"/>
</dbReference>
<dbReference type="EMBL" id="JAWIIV010000038">
    <property type="protein sequence ID" value="MEC4722877.1"/>
    <property type="molecule type" value="Genomic_DNA"/>
</dbReference>
<dbReference type="InterPro" id="IPR045800">
    <property type="entry name" value="HMBD"/>
</dbReference>
<dbReference type="InterPro" id="IPR012348">
    <property type="entry name" value="RNR-like"/>
</dbReference>
<evidence type="ECO:0000256" key="1">
    <source>
        <dbReference type="ARBA" id="ARBA00004127"/>
    </source>
</evidence>
<dbReference type="InterPro" id="IPR059000">
    <property type="entry name" value="ATPase_P-type_domA"/>
</dbReference>
<keyword evidence="5 10" id="KW-0547">Nucleotide-binding</keyword>
<dbReference type="InterPro" id="IPR018303">
    <property type="entry name" value="ATPase_P-typ_P_site"/>
</dbReference>
<evidence type="ECO:0000256" key="5">
    <source>
        <dbReference type="ARBA" id="ARBA00022741"/>
    </source>
</evidence>
<feature type="transmembrane region" description="Helical" evidence="10">
    <location>
        <begin position="759"/>
        <end position="781"/>
    </location>
</feature>
<dbReference type="SUPFAM" id="SSF81653">
    <property type="entry name" value="Calcium ATPase, transduction domain A"/>
    <property type="match status" value="1"/>
</dbReference>
<feature type="transmembrane region" description="Helical" evidence="10">
    <location>
        <begin position="202"/>
        <end position="225"/>
    </location>
</feature>
<gene>
    <name evidence="13" type="ORF">RY831_27330</name>
</gene>
<dbReference type="SUPFAM" id="SSF56784">
    <property type="entry name" value="HAD-like"/>
    <property type="match status" value="1"/>
</dbReference>
<dbReference type="SMART" id="SM00746">
    <property type="entry name" value="TRASH"/>
    <property type="match status" value="1"/>
</dbReference>
<dbReference type="PRINTS" id="PR00119">
    <property type="entry name" value="CATATPASE"/>
</dbReference>
<dbReference type="Gene3D" id="2.70.150.10">
    <property type="entry name" value="Calcium-transporting ATPase, cytoplasmic transduction domain A"/>
    <property type="match status" value="1"/>
</dbReference>
<dbReference type="Pfam" id="PF19335">
    <property type="entry name" value="HMBD"/>
    <property type="match status" value="1"/>
</dbReference>
<dbReference type="PRINTS" id="PR00943">
    <property type="entry name" value="CUATPASE"/>
</dbReference>
<feature type="transmembrane region" description="Helical" evidence="10">
    <location>
        <begin position="138"/>
        <end position="159"/>
    </location>
</feature>
<keyword evidence="7" id="KW-1278">Translocase</keyword>
<keyword evidence="9 10" id="KW-0472">Membrane</keyword>
<dbReference type="Pfam" id="PF00702">
    <property type="entry name" value="Hydrolase"/>
    <property type="match status" value="1"/>
</dbReference>
<keyword evidence="3 10" id="KW-0812">Transmembrane</keyword>
<comment type="caution">
    <text evidence="13">The sequence shown here is derived from an EMBL/GenBank/DDBJ whole genome shotgun (WGS) entry which is preliminary data.</text>
</comment>
<feature type="domain" description="TRASH" evidence="12">
    <location>
        <begin position="35"/>
        <end position="72"/>
    </location>
</feature>
<dbReference type="Proteomes" id="UP001352263">
    <property type="component" value="Unassembled WGS sequence"/>
</dbReference>
<dbReference type="InterPro" id="IPR023299">
    <property type="entry name" value="ATPase_P-typ_cyto_dom_N"/>
</dbReference>
<keyword evidence="6 10" id="KW-0067">ATP-binding</keyword>
<dbReference type="InterPro" id="IPR011017">
    <property type="entry name" value="TRASH_dom"/>
</dbReference>
<dbReference type="PROSITE" id="PS00154">
    <property type="entry name" value="ATPASE_E1_E2"/>
    <property type="match status" value="1"/>
</dbReference>
<evidence type="ECO:0000256" key="6">
    <source>
        <dbReference type="ARBA" id="ARBA00022840"/>
    </source>
</evidence>
<keyword evidence="4 10" id="KW-0479">Metal-binding</keyword>
<evidence type="ECO:0000256" key="2">
    <source>
        <dbReference type="ARBA" id="ARBA00006024"/>
    </source>
</evidence>
<dbReference type="SUPFAM" id="SSF47240">
    <property type="entry name" value="Ferritin-like"/>
    <property type="match status" value="1"/>
</dbReference>
<dbReference type="NCBIfam" id="TIGR01511">
    <property type="entry name" value="ATPase-IB1_Cu"/>
    <property type="match status" value="1"/>
</dbReference>
<evidence type="ECO:0000256" key="11">
    <source>
        <dbReference type="SAM" id="MobiDB-lite"/>
    </source>
</evidence>
<comment type="subcellular location">
    <subcellularLocation>
        <location evidence="10">Cell membrane</location>
    </subcellularLocation>
    <subcellularLocation>
        <location evidence="1">Endomembrane system</location>
        <topology evidence="1">Multi-pass membrane protein</topology>
    </subcellularLocation>
</comment>
<dbReference type="InterPro" id="IPR023298">
    <property type="entry name" value="ATPase_P-typ_TM_dom_sf"/>
</dbReference>
<feature type="transmembrane region" description="Helical" evidence="10">
    <location>
        <begin position="734"/>
        <end position="753"/>
    </location>
</feature>
<dbReference type="InterPro" id="IPR007029">
    <property type="entry name" value="YHS_dom"/>
</dbReference>
<dbReference type="InterPro" id="IPR027256">
    <property type="entry name" value="P-typ_ATPase_IB"/>
</dbReference>
<dbReference type="SUPFAM" id="SSF81665">
    <property type="entry name" value="Calcium ATPase, transmembrane domain M"/>
    <property type="match status" value="1"/>
</dbReference>
<dbReference type="InterPro" id="IPR001757">
    <property type="entry name" value="P_typ_ATPase"/>
</dbReference>
<dbReference type="Gene3D" id="1.10.620.20">
    <property type="entry name" value="Ribonucleotide Reductase, subunit A"/>
    <property type="match status" value="1"/>
</dbReference>
<dbReference type="SFLD" id="SFLDS00003">
    <property type="entry name" value="Haloacid_Dehalogenase"/>
    <property type="match status" value="1"/>
</dbReference>
<dbReference type="InterPro" id="IPR044492">
    <property type="entry name" value="P_typ_ATPase_HD_dom"/>
</dbReference>
<feature type="transmembrane region" description="Helical" evidence="10">
    <location>
        <begin position="386"/>
        <end position="412"/>
    </location>
</feature>
<feature type="transmembrane region" description="Helical" evidence="10">
    <location>
        <begin position="237"/>
        <end position="255"/>
    </location>
</feature>
<dbReference type="InterPro" id="IPR036412">
    <property type="entry name" value="HAD-like_sf"/>
</dbReference>
<feature type="transmembrane region" description="Helical" evidence="10">
    <location>
        <begin position="171"/>
        <end position="190"/>
    </location>
</feature>
<dbReference type="RefSeq" id="WP_151638636.1">
    <property type="nucleotide sequence ID" value="NZ_JAWIIV010000038.1"/>
</dbReference>
<name>A0ABU6JI61_9BURK</name>
<dbReference type="SFLD" id="SFLDF00027">
    <property type="entry name" value="p-type_atpase"/>
    <property type="match status" value="1"/>
</dbReference>
<evidence type="ECO:0000256" key="8">
    <source>
        <dbReference type="ARBA" id="ARBA00022989"/>
    </source>
</evidence>
<keyword evidence="14" id="KW-1185">Reference proteome</keyword>
<evidence type="ECO:0000256" key="10">
    <source>
        <dbReference type="RuleBase" id="RU362081"/>
    </source>
</evidence>
<dbReference type="NCBIfam" id="TIGR01525">
    <property type="entry name" value="ATPase-IB_hvy"/>
    <property type="match status" value="1"/>
</dbReference>
<evidence type="ECO:0000313" key="14">
    <source>
        <dbReference type="Proteomes" id="UP001352263"/>
    </source>
</evidence>
<keyword evidence="10" id="KW-1003">Cell membrane</keyword>
<evidence type="ECO:0000259" key="12">
    <source>
        <dbReference type="SMART" id="SM00746"/>
    </source>
</evidence>
<comment type="similarity">
    <text evidence="2 10">Belongs to the cation transport ATPase (P-type) (TC 3.A.3) family. Type IB subfamily.</text>
</comment>
<evidence type="ECO:0000256" key="7">
    <source>
        <dbReference type="ARBA" id="ARBA00022967"/>
    </source>
</evidence>
<reference evidence="13 14" key="1">
    <citation type="submission" date="2023-10" db="EMBL/GenBank/DDBJ databases">
        <title>Noviherbaspirillum sp. CPCC 100848 genome assembly.</title>
        <authorList>
            <person name="Li X.Y."/>
            <person name="Fang X.M."/>
        </authorList>
    </citation>
    <scope>NUCLEOTIDE SEQUENCE [LARGE SCALE GENOMIC DNA]</scope>
    <source>
        <strain evidence="13 14">CPCC 100848</strain>
    </source>
</reference>
<proteinExistence type="inferred from homology"/>
<evidence type="ECO:0000256" key="3">
    <source>
        <dbReference type="ARBA" id="ARBA00022692"/>
    </source>
</evidence>
<dbReference type="Gene3D" id="3.40.50.1000">
    <property type="entry name" value="HAD superfamily/HAD-like"/>
    <property type="match status" value="1"/>
</dbReference>
<feature type="transmembrane region" description="Helical" evidence="10">
    <location>
        <begin position="418"/>
        <end position="441"/>
    </location>
</feature>
<dbReference type="PANTHER" id="PTHR43520:SF8">
    <property type="entry name" value="P-TYPE CU(+) TRANSPORTER"/>
    <property type="match status" value="1"/>
</dbReference>
<dbReference type="Pfam" id="PF00122">
    <property type="entry name" value="E1-E2_ATPase"/>
    <property type="match status" value="1"/>
</dbReference>
<evidence type="ECO:0000256" key="9">
    <source>
        <dbReference type="ARBA" id="ARBA00023136"/>
    </source>
</evidence>
<organism evidence="13 14">
    <name type="scientific">Noviherbaspirillum album</name>
    <dbReference type="NCBI Taxonomy" id="3080276"/>
    <lineage>
        <taxon>Bacteria</taxon>
        <taxon>Pseudomonadati</taxon>
        <taxon>Pseudomonadota</taxon>
        <taxon>Betaproteobacteria</taxon>
        <taxon>Burkholderiales</taxon>
        <taxon>Oxalobacteraceae</taxon>
        <taxon>Noviherbaspirillum</taxon>
    </lineage>
</organism>
<sequence>MNRQSDRPHQDHHHGHHHGHDDAVTAVVADKPFTDPVCGMKVGANPDKTIEYQGTAYHFCSAKCMEKFKAHPDAYLNPVKAEPAQAMPEGTIYTCPMHPEIRQPAPGNCPKCGMALEPMMPSLDEEDNPELVDFRRRFWWTLPLTVVVTVLAMFGHRIFAQGLPGQSWIELALSTPVVLYAGWPFFVRWLQSITNRSPNMWTLIGTGTGAAYAYSVVATVAPDLFPSTFQMHGRVGVYYEAAAVIISLTLLGQILELRARSQTSAAIKSLLGLAPKTARRILDDGTEEDVPLTHVHIGDRLRVRPGEKVPVDGEVLEGESALDESMLTGEPVPVTKRQGDKLIGATINTSGSLVMRADKVGSQTMLSQIVQMVANAQRSRAPMQRLADVVAGYFVVVVVGIAILTLLGWGLFGPEPSWVYGFVNAVAVLIIACPCALGLATPMSIMASTGRAATQGILFRDAAAIEEMRKIDTLIVDKTGTLTEGKPAFDRVAAAPGYTDTDVLQIAASIDQGSEHPLAHAIVDEARRRGLALDKPETFESSSGIGVRGIVAGRRIALGNTALMDQENVNWQILGNRAEELRNEGASVMYLAANGALVGLLAVSDPVKATTPEALEVLKSAGLKVVMATGDGVTTAKSVARRLGIDEVYGEVKPQDKLTLVERFQTDGKRVAMAGDGINDAPALAKSNVGIAMGTGTDVAINSAHVTLVKGDLRAIARARSLSVDTVRNMRQNLGFAFIYNAMGIPLAAGLLYPFTGQLLSPMIAALAMSLSSVSVITNALRLRGTGSQA</sequence>
<dbReference type="PANTHER" id="PTHR43520">
    <property type="entry name" value="ATP7, ISOFORM B"/>
    <property type="match status" value="1"/>
</dbReference>
<dbReference type="SFLD" id="SFLDG00002">
    <property type="entry name" value="C1.7:_P-type_atpase_like"/>
    <property type="match status" value="1"/>
</dbReference>